<comment type="similarity">
    <text evidence="2">Belongs to the TRAFAC class TrmE-Era-EngA-EngB-Septin-like GTPase superfamily. TrmE GTPase family.</text>
</comment>
<proteinExistence type="inferred from homology"/>
<dbReference type="SUPFAM" id="SSF56112">
    <property type="entry name" value="Protein kinase-like (PK-like)"/>
    <property type="match status" value="1"/>
</dbReference>
<dbReference type="AlphaFoldDB" id="A0A8S9WY71"/>
<reference evidence="7" key="1">
    <citation type="journal article" date="2021" name="Mol. Ecol. Resour.">
        <title>Apolygus lucorum genome provides insights into omnivorousness and mesophyll feeding.</title>
        <authorList>
            <person name="Liu Y."/>
            <person name="Liu H."/>
            <person name="Wang H."/>
            <person name="Huang T."/>
            <person name="Liu B."/>
            <person name="Yang B."/>
            <person name="Yin L."/>
            <person name="Li B."/>
            <person name="Zhang Y."/>
            <person name="Zhang S."/>
            <person name="Jiang F."/>
            <person name="Zhang X."/>
            <person name="Ren Y."/>
            <person name="Wang B."/>
            <person name="Wang S."/>
            <person name="Lu Y."/>
            <person name="Wu K."/>
            <person name="Fan W."/>
            <person name="Wang G."/>
        </authorList>
    </citation>
    <scope>NUCLEOTIDE SEQUENCE</scope>
    <source>
        <strain evidence="7">12Hb</strain>
    </source>
</reference>
<sequence>MFASIGRKVSLVPVGLGIRLKHTIYALSSGFGKCGVAVVRISGPEARVALTRMCKRVPPPRHAELKKIKDPETDEILDHGLVLWFPGPASFTGEDCGELQVHGGSAVLASIFSALSKLENYRPAEPGEFTRRAFYNGKFDLTSVEGLADLINAETEYQRKQAVIQMDGALYEKYSGWRSILSKCLANIEAYIDFEEDQDIESSVLNSSKLEIKELHASIQKHLDDGCRGERLRCGVNMTIAGAPNVGKSSLLNFLSKKPTAIVSDIPGTTRDVVKTDLDVDGYPVNVQDTAGLRKDTSDAVELEGINRARAALDTTDLILVVLDAQIVAKACNLQAAMTNISSYIDSLGVPALRDAMGSRPDGGIKKCIVIVNKMDLIEDKTLMQALKMEFGDGLCPVSCKTEEGMNEMMQSLSSCLKELCGNPSSENPCFTQPRHRFCLEETCSALSRFSSYSDSEVDLAAQEIRNALFSLGKITGHVTPFLTMHRWGSFIICWSGLFLSYFYYILQNVDPRSLCEYHAKPVIFGESQCQNIFQGKIIVRDNGIFRSILNYLSIKIVLRGTLDNKNVCLKKLATSNEAEFADLLYASTFKNVELTEMAIPLVKIEILKNIINHEPTSAYYNGVQKLTFCPKLNKIDQLLVHVPGFDFHNVMSYVEVYTSVLLNSEPLMLQILQPPDWPVPEYFGSCGRMTVVEDCGTILTEFVHHPWELRANLSIQLLQAAFNFTFAHPDLAFYFTDTSPDNIAVDDQARVRFIDLEHVIIVEKNPPLSEQPPDWQMNHSSMFYPCDGCYTFSPDDICSHRSSDYNILAVCREILHNTSLLFPNGFLHNVPNHLVTTRNLLPPLLSQCVENNGFGDRFTIANDIMKLLLESVS</sequence>
<dbReference type="GO" id="GO:0005739">
    <property type="term" value="C:mitochondrion"/>
    <property type="evidence" value="ECO:0007669"/>
    <property type="project" value="UniProtKB-SubCell"/>
</dbReference>
<dbReference type="Pfam" id="PF12631">
    <property type="entry name" value="MnmE_helical"/>
    <property type="match status" value="1"/>
</dbReference>
<keyword evidence="5" id="KW-0342">GTP-binding</keyword>
<protein>
    <recommendedName>
        <fullName evidence="6">TrmE-type G domain-containing protein</fullName>
    </recommendedName>
</protein>
<keyword evidence="4" id="KW-0547">Nucleotide-binding</keyword>
<gene>
    <name evidence="7" type="ORF">GE061_005495</name>
</gene>
<evidence type="ECO:0000313" key="7">
    <source>
        <dbReference type="EMBL" id="KAF6201048.1"/>
    </source>
</evidence>
<dbReference type="SUPFAM" id="SSF52540">
    <property type="entry name" value="P-loop containing nucleoside triphosphate hydrolases"/>
    <property type="match status" value="1"/>
</dbReference>
<evidence type="ECO:0000256" key="4">
    <source>
        <dbReference type="ARBA" id="ARBA00022741"/>
    </source>
</evidence>
<evidence type="ECO:0000256" key="2">
    <source>
        <dbReference type="ARBA" id="ARBA00011043"/>
    </source>
</evidence>
<dbReference type="OrthoDB" id="188276at2759"/>
<accession>A0A8S9WY71</accession>
<dbReference type="GO" id="GO:0030488">
    <property type="term" value="P:tRNA methylation"/>
    <property type="evidence" value="ECO:0007669"/>
    <property type="project" value="TreeGrafter"/>
</dbReference>
<dbReference type="HAMAP" id="MF_00379">
    <property type="entry name" value="GTPase_MnmE"/>
    <property type="match status" value="1"/>
</dbReference>
<dbReference type="InterPro" id="IPR025867">
    <property type="entry name" value="MnmE_helical"/>
</dbReference>
<dbReference type="InterPro" id="IPR006073">
    <property type="entry name" value="GTP-bd"/>
</dbReference>
<dbReference type="GO" id="GO:0002098">
    <property type="term" value="P:tRNA wobble uridine modification"/>
    <property type="evidence" value="ECO:0007669"/>
    <property type="project" value="TreeGrafter"/>
</dbReference>
<dbReference type="PANTHER" id="PTHR42714:SF2">
    <property type="entry name" value="TRNA MODIFICATION GTPASE GTPBP3, MITOCHONDRIAL"/>
    <property type="match status" value="1"/>
</dbReference>
<dbReference type="CDD" id="cd14858">
    <property type="entry name" value="TrmE_N"/>
    <property type="match status" value="1"/>
</dbReference>
<dbReference type="InterPro" id="IPR022049">
    <property type="entry name" value="FAM69_kinase_dom"/>
</dbReference>
<dbReference type="Proteomes" id="UP000466442">
    <property type="component" value="Unassembled WGS sequence"/>
</dbReference>
<dbReference type="EMBL" id="WIXP02000013">
    <property type="protein sequence ID" value="KAF6201048.1"/>
    <property type="molecule type" value="Genomic_DNA"/>
</dbReference>
<dbReference type="PROSITE" id="PS51709">
    <property type="entry name" value="G_TRME"/>
    <property type="match status" value="1"/>
</dbReference>
<dbReference type="Pfam" id="PF01926">
    <property type="entry name" value="MMR_HSR1"/>
    <property type="match status" value="1"/>
</dbReference>
<comment type="caution">
    <text evidence="7">The sequence shown here is derived from an EMBL/GenBank/DDBJ whole genome shotgun (WGS) entry which is preliminary data.</text>
</comment>
<evidence type="ECO:0000256" key="5">
    <source>
        <dbReference type="ARBA" id="ARBA00023134"/>
    </source>
</evidence>
<evidence type="ECO:0000256" key="1">
    <source>
        <dbReference type="ARBA" id="ARBA00004173"/>
    </source>
</evidence>
<feature type="domain" description="TrmE-type G" evidence="6">
    <location>
        <begin position="235"/>
        <end position="418"/>
    </location>
</feature>
<dbReference type="InterPro" id="IPR027417">
    <property type="entry name" value="P-loop_NTPase"/>
</dbReference>
<dbReference type="InterPro" id="IPR004520">
    <property type="entry name" value="GTPase_MnmE"/>
</dbReference>
<dbReference type="Gene3D" id="3.40.50.300">
    <property type="entry name" value="P-loop containing nucleotide triphosphate hydrolases"/>
    <property type="match status" value="1"/>
</dbReference>
<dbReference type="InterPro" id="IPR027368">
    <property type="entry name" value="MnmE_dom2"/>
</dbReference>
<keyword evidence="8" id="KW-1185">Reference proteome</keyword>
<evidence type="ECO:0000313" key="8">
    <source>
        <dbReference type="Proteomes" id="UP000466442"/>
    </source>
</evidence>
<dbReference type="InterPro" id="IPR018948">
    <property type="entry name" value="GTP-bd_TrmE_N"/>
</dbReference>
<dbReference type="NCBIfam" id="NF003661">
    <property type="entry name" value="PRK05291.1-3"/>
    <property type="match status" value="1"/>
</dbReference>
<evidence type="ECO:0000259" key="6">
    <source>
        <dbReference type="PROSITE" id="PS51709"/>
    </source>
</evidence>
<keyword evidence="3" id="KW-0819">tRNA processing</keyword>
<evidence type="ECO:0000256" key="3">
    <source>
        <dbReference type="ARBA" id="ARBA00022694"/>
    </source>
</evidence>
<dbReference type="PANTHER" id="PTHR42714">
    <property type="entry name" value="TRNA MODIFICATION GTPASE GTPBP3"/>
    <property type="match status" value="1"/>
</dbReference>
<dbReference type="NCBIfam" id="TIGR00231">
    <property type="entry name" value="small_GTP"/>
    <property type="match status" value="1"/>
</dbReference>
<organism evidence="7 8">
    <name type="scientific">Apolygus lucorum</name>
    <name type="common">Small green plant bug</name>
    <name type="synonym">Lygocoris lucorum</name>
    <dbReference type="NCBI Taxonomy" id="248454"/>
    <lineage>
        <taxon>Eukaryota</taxon>
        <taxon>Metazoa</taxon>
        <taxon>Ecdysozoa</taxon>
        <taxon>Arthropoda</taxon>
        <taxon>Hexapoda</taxon>
        <taxon>Insecta</taxon>
        <taxon>Pterygota</taxon>
        <taxon>Neoptera</taxon>
        <taxon>Paraneoptera</taxon>
        <taxon>Hemiptera</taxon>
        <taxon>Heteroptera</taxon>
        <taxon>Panheteroptera</taxon>
        <taxon>Cimicomorpha</taxon>
        <taxon>Miridae</taxon>
        <taxon>Mirini</taxon>
        <taxon>Apolygus</taxon>
    </lineage>
</organism>
<dbReference type="InterPro" id="IPR027266">
    <property type="entry name" value="TrmE/GcvT-like"/>
</dbReference>
<dbReference type="FunFam" id="3.30.1360.120:FF:000007">
    <property type="entry name" value="tRNA modification GTPase GTPBP3, mitochondrial"/>
    <property type="match status" value="1"/>
</dbReference>
<name>A0A8S9WY71_APOLU</name>
<dbReference type="Gene3D" id="3.30.1360.120">
    <property type="entry name" value="Probable tRNA modification gtpase trme, domain 1"/>
    <property type="match status" value="1"/>
</dbReference>
<dbReference type="GO" id="GO:0005525">
    <property type="term" value="F:GTP binding"/>
    <property type="evidence" value="ECO:0007669"/>
    <property type="project" value="UniProtKB-KW"/>
</dbReference>
<dbReference type="Pfam" id="PF12260">
    <property type="entry name" value="PIP49_C"/>
    <property type="match status" value="1"/>
</dbReference>
<dbReference type="InterPro" id="IPR011009">
    <property type="entry name" value="Kinase-like_dom_sf"/>
</dbReference>
<dbReference type="Pfam" id="PF10396">
    <property type="entry name" value="TrmE_N"/>
    <property type="match status" value="1"/>
</dbReference>
<comment type="subcellular location">
    <subcellularLocation>
        <location evidence="1">Mitochondrion</location>
    </subcellularLocation>
</comment>
<dbReference type="InterPro" id="IPR031168">
    <property type="entry name" value="G_TrmE"/>
</dbReference>
<dbReference type="InterPro" id="IPR005225">
    <property type="entry name" value="Small_GTP-bd"/>
</dbReference>
<dbReference type="SUPFAM" id="SSF103025">
    <property type="entry name" value="Folate-binding domain"/>
    <property type="match status" value="1"/>
</dbReference>
<dbReference type="Gene3D" id="1.20.120.430">
    <property type="entry name" value="tRNA modification GTPase MnmE domain 2"/>
    <property type="match status" value="1"/>
</dbReference>
<dbReference type="CDD" id="cd04164">
    <property type="entry name" value="trmE"/>
    <property type="match status" value="1"/>
</dbReference>
<dbReference type="GO" id="GO:0003924">
    <property type="term" value="F:GTPase activity"/>
    <property type="evidence" value="ECO:0007669"/>
    <property type="project" value="InterPro"/>
</dbReference>